<reference evidence="13 14" key="1">
    <citation type="submission" date="2022-04" db="EMBL/GenBank/DDBJ databases">
        <title>Identification of a novel bacterium isolated from mangrove sediments.</title>
        <authorList>
            <person name="Pan X."/>
        </authorList>
    </citation>
    <scope>NUCLEOTIDE SEQUENCE [LARGE SCALE GENOMIC DNA]</scope>
    <source>
        <strain evidence="13 14">B2638</strain>
    </source>
</reference>
<dbReference type="InterPro" id="IPR039426">
    <property type="entry name" value="TonB-dep_rcpt-like"/>
</dbReference>
<dbReference type="Gene3D" id="2.170.130.10">
    <property type="entry name" value="TonB-dependent receptor, plug domain"/>
    <property type="match status" value="1"/>
</dbReference>
<evidence type="ECO:0000256" key="3">
    <source>
        <dbReference type="ARBA" id="ARBA00022452"/>
    </source>
</evidence>
<keyword evidence="4 8" id="KW-0812">Transmembrane</keyword>
<keyword evidence="3 8" id="KW-1134">Transmembrane beta strand</keyword>
<feature type="chain" id="PRO_5045955791" evidence="10">
    <location>
        <begin position="41"/>
        <end position="967"/>
    </location>
</feature>
<evidence type="ECO:0000313" key="14">
    <source>
        <dbReference type="Proteomes" id="UP001202281"/>
    </source>
</evidence>
<keyword evidence="5 9" id="KW-0798">TonB box</keyword>
<sequence length="967" mass="103230">MVIKYNSHAAFKNSTASRIRSHLLCTAGTFIIGFSVPAYAQNASPADQGAGTPVSEDIIVTGSRIVSNGYDAPTPVSVISTKELAAEAPANIADFVNTLPSVSGSQTPVSNSGSLSNGQSGISALNLRSLGQNRTLVLFDGQRSVASTSTGIVDLSTFPQALIERVEVVTGGASSVYGSDAVAGVVNFILDKKFTGLKASYEYGVTTYGDVPNHKVSLTGGMDFAGGRGHVLLSGEYFTQKGVDTIARDWNKSGFFQVDNPDYTDTNGQPKRLVMSGIGSGNLTPGGLITSGPLRGTYFGAIDPATGKATTGELAYGQTTGSWMIGGDYELASANHVSSNSLANDEDRRSFFGRASYDFSDAFSFFVQASYSRYEGESYYQQTPSTGVQIMADNAYLPDSIRAAMAANNLSSITIGTSNAGIPAAGANNKREVQRYVAGGNGVFSTGAIDWTWDGYFQHGKTKTREHLVNTWQNDRLAEMQDAVYDGSGNIVCRSTLTDPGNGCVPINRIGVGGVTAEALDYLFAIYPERKQYITQDVGGLNFATKNLFNGWAGPISLAFGAEARKEKVDGYTDPINYETRWLYGNYKVTKGSYNVKEAYVETLVPLYDGLDFNGALRVTDYSTSGTATTWKLGLTYQPVPDIRLRGTVSRDIRAPNLSELFDPGTARTNSVNVPDASAPGGARADQFVQNFTGSTDLKPEVAKTYGAGVIITPRFLPGFAFSADYFDIKLSDAISSVSAQTTVNLCFEQNIQSFCDNIRYTAGSSTNIEFIDLKYFNFASQKTNGIDFEASYNRIIGPGKLSLRGLATYTIHNITNNGIDAPNDAAGVGVYGGIPSWSYRITGSYAFDSGFTVGVVGRGLSSGVYDNDYIACTANCPASDPSGIQRTINTNHIDGALYIDTNFTYDFQVGSASAQAVLSIKNLFDTDPVLVGNGPFGNNTSAYPQTNRGLYDTLGRTFRLGLRVKL</sequence>
<comment type="similarity">
    <text evidence="8 9">Belongs to the TonB-dependent receptor family.</text>
</comment>
<protein>
    <submittedName>
        <fullName evidence="13">TonB-dependent receptor</fullName>
    </submittedName>
</protein>
<dbReference type="SUPFAM" id="SSF56935">
    <property type="entry name" value="Porins"/>
    <property type="match status" value="1"/>
</dbReference>
<evidence type="ECO:0000259" key="12">
    <source>
        <dbReference type="Pfam" id="PF07715"/>
    </source>
</evidence>
<dbReference type="PROSITE" id="PS52016">
    <property type="entry name" value="TONB_DEPENDENT_REC_3"/>
    <property type="match status" value="1"/>
</dbReference>
<evidence type="ECO:0000256" key="5">
    <source>
        <dbReference type="ARBA" id="ARBA00023077"/>
    </source>
</evidence>
<dbReference type="Pfam" id="PF07715">
    <property type="entry name" value="Plug"/>
    <property type="match status" value="1"/>
</dbReference>
<dbReference type="Proteomes" id="UP001202281">
    <property type="component" value="Unassembled WGS sequence"/>
</dbReference>
<evidence type="ECO:0000256" key="8">
    <source>
        <dbReference type="PROSITE-ProRule" id="PRU01360"/>
    </source>
</evidence>
<dbReference type="Pfam" id="PF00593">
    <property type="entry name" value="TonB_dep_Rec_b-barrel"/>
    <property type="match status" value="1"/>
</dbReference>
<feature type="signal peptide" evidence="10">
    <location>
        <begin position="1"/>
        <end position="40"/>
    </location>
</feature>
<evidence type="ECO:0000256" key="10">
    <source>
        <dbReference type="SAM" id="SignalP"/>
    </source>
</evidence>
<feature type="domain" description="TonB-dependent receptor-like beta-barrel" evidence="11">
    <location>
        <begin position="451"/>
        <end position="924"/>
    </location>
</feature>
<evidence type="ECO:0000256" key="2">
    <source>
        <dbReference type="ARBA" id="ARBA00022448"/>
    </source>
</evidence>
<keyword evidence="10" id="KW-0732">Signal</keyword>
<keyword evidence="7 8" id="KW-0998">Cell outer membrane</keyword>
<dbReference type="Gene3D" id="2.40.170.20">
    <property type="entry name" value="TonB-dependent receptor, beta-barrel domain"/>
    <property type="match status" value="1"/>
</dbReference>
<dbReference type="InterPro" id="IPR037066">
    <property type="entry name" value="Plug_dom_sf"/>
</dbReference>
<organism evidence="13 14">
    <name type="scientific">Novosphingobium beihaiensis</name>
    <dbReference type="NCBI Taxonomy" id="2930389"/>
    <lineage>
        <taxon>Bacteria</taxon>
        <taxon>Pseudomonadati</taxon>
        <taxon>Pseudomonadota</taxon>
        <taxon>Alphaproteobacteria</taxon>
        <taxon>Sphingomonadales</taxon>
        <taxon>Sphingomonadaceae</taxon>
        <taxon>Novosphingobium</taxon>
    </lineage>
</organism>
<dbReference type="InterPro" id="IPR036942">
    <property type="entry name" value="Beta-barrel_TonB_sf"/>
</dbReference>
<keyword evidence="2 8" id="KW-0813">Transport</keyword>
<evidence type="ECO:0000313" key="13">
    <source>
        <dbReference type="EMBL" id="MCJ2187673.1"/>
    </source>
</evidence>
<evidence type="ECO:0000256" key="6">
    <source>
        <dbReference type="ARBA" id="ARBA00023136"/>
    </source>
</evidence>
<proteinExistence type="inferred from homology"/>
<dbReference type="RefSeq" id="WP_243921584.1">
    <property type="nucleotide sequence ID" value="NZ_JALHLG010000016.1"/>
</dbReference>
<accession>A0ABT0BRS8</accession>
<dbReference type="InterPro" id="IPR012910">
    <property type="entry name" value="Plug_dom"/>
</dbReference>
<comment type="subcellular location">
    <subcellularLocation>
        <location evidence="1 8">Cell outer membrane</location>
        <topology evidence="1 8">Multi-pass membrane protein</topology>
    </subcellularLocation>
</comment>
<keyword evidence="6 8" id="KW-0472">Membrane</keyword>
<comment type="caution">
    <text evidence="13">The sequence shown here is derived from an EMBL/GenBank/DDBJ whole genome shotgun (WGS) entry which is preliminary data.</text>
</comment>
<dbReference type="PANTHER" id="PTHR47234:SF3">
    <property type="entry name" value="SECRETIN_TONB SHORT N-TERMINAL DOMAIN-CONTAINING PROTEIN"/>
    <property type="match status" value="1"/>
</dbReference>
<keyword evidence="14" id="KW-1185">Reference proteome</keyword>
<evidence type="ECO:0000256" key="4">
    <source>
        <dbReference type="ARBA" id="ARBA00022692"/>
    </source>
</evidence>
<dbReference type="InterPro" id="IPR000531">
    <property type="entry name" value="Beta-barrel_TonB"/>
</dbReference>
<evidence type="ECO:0000259" key="11">
    <source>
        <dbReference type="Pfam" id="PF00593"/>
    </source>
</evidence>
<evidence type="ECO:0000256" key="7">
    <source>
        <dbReference type="ARBA" id="ARBA00023237"/>
    </source>
</evidence>
<dbReference type="PANTHER" id="PTHR47234">
    <property type="match status" value="1"/>
</dbReference>
<keyword evidence="13" id="KW-0675">Receptor</keyword>
<evidence type="ECO:0000256" key="1">
    <source>
        <dbReference type="ARBA" id="ARBA00004571"/>
    </source>
</evidence>
<evidence type="ECO:0000256" key="9">
    <source>
        <dbReference type="RuleBase" id="RU003357"/>
    </source>
</evidence>
<dbReference type="EMBL" id="JALHLG010000016">
    <property type="protein sequence ID" value="MCJ2187673.1"/>
    <property type="molecule type" value="Genomic_DNA"/>
</dbReference>
<name>A0ABT0BRS8_9SPHN</name>
<feature type="domain" description="TonB-dependent receptor plug" evidence="12">
    <location>
        <begin position="71"/>
        <end position="185"/>
    </location>
</feature>
<gene>
    <name evidence="13" type="ORF">MTR66_12705</name>
</gene>